<feature type="domain" description="Histidine kinase" evidence="8">
    <location>
        <begin position="249"/>
        <end position="466"/>
    </location>
</feature>
<dbReference type="Proteomes" id="UP000178435">
    <property type="component" value="Unassembled WGS sequence"/>
</dbReference>
<organism evidence="10 11">
    <name type="scientific">Candidatus Schekmanbacteria bacterium RBG_16_38_11</name>
    <dbReference type="NCBI Taxonomy" id="1817880"/>
    <lineage>
        <taxon>Bacteria</taxon>
        <taxon>Candidatus Schekmaniibacteriota</taxon>
    </lineage>
</organism>
<sequence>MTTTLENLIKEIANTFDKIEILNFFNQNPDAIDSAEGISHWIGKNKENILQDLDELVDGKVLQREGSGNSVLYRYCPPAQIHESISNLLSAKKLYENKIRQLEKERDKLEDQFLREILREKSKTKTIIESMKEGVLVLNKNLNLLSINPVARDIFAIKEEGILGKSISDVIEDQQKLEKIKKILATEDPQKKVEEDFLFNSSHDAIYKVNLSFLKEEGENKDLLGYVLVFNDITKEKEMEILKADFVSMITHDLKNPLNTIILNSTFLLEKFQTDSENSESNFIRMINESGRKILRIIEDFLSVSMIEAGMLKFNLEKVDYGKLLLLMVCTFSSQTEEKGLKIETEISQKLPLVFIDHIQIERVIENILSNAIKFTPEGGRIRVTAFEKNGFMNTSIADTGIGISKEDLPNLFNRYYRSQGSSNIKGTGLGLSIVKSIIDVHRGNIILKSEEGKGTTFTFQIPVEGPK</sequence>
<dbReference type="InterPro" id="IPR000014">
    <property type="entry name" value="PAS"/>
</dbReference>
<evidence type="ECO:0000259" key="8">
    <source>
        <dbReference type="PROSITE" id="PS50109"/>
    </source>
</evidence>
<dbReference type="PRINTS" id="PR00344">
    <property type="entry name" value="BCTRLSENSOR"/>
</dbReference>
<dbReference type="PROSITE" id="PS50112">
    <property type="entry name" value="PAS"/>
    <property type="match status" value="1"/>
</dbReference>
<dbReference type="AlphaFoldDB" id="A0A1F7RVQ1"/>
<dbReference type="CDD" id="cd00130">
    <property type="entry name" value="PAS"/>
    <property type="match status" value="1"/>
</dbReference>
<evidence type="ECO:0000256" key="3">
    <source>
        <dbReference type="ARBA" id="ARBA00022553"/>
    </source>
</evidence>
<keyword evidence="7" id="KW-0175">Coiled coil</keyword>
<dbReference type="InterPro" id="IPR004358">
    <property type="entry name" value="Sig_transdc_His_kin-like_C"/>
</dbReference>
<keyword evidence="5" id="KW-0418">Kinase</keyword>
<dbReference type="SMART" id="SM00387">
    <property type="entry name" value="HATPase_c"/>
    <property type="match status" value="1"/>
</dbReference>
<dbReference type="Pfam" id="PF02518">
    <property type="entry name" value="HATPase_c"/>
    <property type="match status" value="1"/>
</dbReference>
<comment type="caution">
    <text evidence="10">The sequence shown here is derived from an EMBL/GenBank/DDBJ whole genome shotgun (WGS) entry which is preliminary data.</text>
</comment>
<name>A0A1F7RVQ1_9BACT</name>
<dbReference type="InterPro" id="IPR036097">
    <property type="entry name" value="HisK_dim/P_sf"/>
</dbReference>
<dbReference type="Gene3D" id="1.10.287.130">
    <property type="match status" value="1"/>
</dbReference>
<dbReference type="InterPro" id="IPR035965">
    <property type="entry name" value="PAS-like_dom_sf"/>
</dbReference>
<evidence type="ECO:0000256" key="2">
    <source>
        <dbReference type="ARBA" id="ARBA00012438"/>
    </source>
</evidence>
<dbReference type="SUPFAM" id="SSF55785">
    <property type="entry name" value="PYP-like sensor domain (PAS domain)"/>
    <property type="match status" value="1"/>
</dbReference>
<feature type="domain" description="PAS" evidence="9">
    <location>
        <begin position="120"/>
        <end position="174"/>
    </location>
</feature>
<feature type="coiled-coil region" evidence="7">
    <location>
        <begin position="85"/>
        <end position="119"/>
    </location>
</feature>
<dbReference type="PANTHER" id="PTHR43711">
    <property type="entry name" value="TWO-COMPONENT HISTIDINE KINASE"/>
    <property type="match status" value="1"/>
</dbReference>
<reference evidence="10 11" key="1">
    <citation type="journal article" date="2016" name="Nat. Commun.">
        <title>Thousands of microbial genomes shed light on interconnected biogeochemical processes in an aquifer system.</title>
        <authorList>
            <person name="Anantharaman K."/>
            <person name="Brown C.T."/>
            <person name="Hug L.A."/>
            <person name="Sharon I."/>
            <person name="Castelle C.J."/>
            <person name="Probst A.J."/>
            <person name="Thomas B.C."/>
            <person name="Singh A."/>
            <person name="Wilkins M.J."/>
            <person name="Karaoz U."/>
            <person name="Brodie E.L."/>
            <person name="Williams K.H."/>
            <person name="Hubbard S.S."/>
            <person name="Banfield J.F."/>
        </authorList>
    </citation>
    <scope>NUCLEOTIDE SEQUENCE [LARGE SCALE GENOMIC DNA]</scope>
</reference>
<dbReference type="InterPro" id="IPR003661">
    <property type="entry name" value="HisK_dim/P_dom"/>
</dbReference>
<evidence type="ECO:0000256" key="7">
    <source>
        <dbReference type="SAM" id="Coils"/>
    </source>
</evidence>
<dbReference type="PROSITE" id="PS50109">
    <property type="entry name" value="HIS_KIN"/>
    <property type="match status" value="1"/>
</dbReference>
<keyword evidence="4" id="KW-0808">Transferase</keyword>
<evidence type="ECO:0000256" key="5">
    <source>
        <dbReference type="ARBA" id="ARBA00022777"/>
    </source>
</evidence>
<dbReference type="InterPro" id="IPR005467">
    <property type="entry name" value="His_kinase_dom"/>
</dbReference>
<dbReference type="SUPFAM" id="SSF55874">
    <property type="entry name" value="ATPase domain of HSP90 chaperone/DNA topoisomerase II/histidine kinase"/>
    <property type="match status" value="1"/>
</dbReference>
<dbReference type="InterPro" id="IPR003594">
    <property type="entry name" value="HATPase_dom"/>
</dbReference>
<dbReference type="Pfam" id="PF00512">
    <property type="entry name" value="HisKA"/>
    <property type="match status" value="1"/>
</dbReference>
<dbReference type="GO" id="GO:0006355">
    <property type="term" value="P:regulation of DNA-templated transcription"/>
    <property type="evidence" value="ECO:0007669"/>
    <property type="project" value="InterPro"/>
</dbReference>
<dbReference type="GO" id="GO:0000155">
    <property type="term" value="F:phosphorelay sensor kinase activity"/>
    <property type="evidence" value="ECO:0007669"/>
    <property type="project" value="InterPro"/>
</dbReference>
<evidence type="ECO:0000256" key="4">
    <source>
        <dbReference type="ARBA" id="ARBA00022679"/>
    </source>
</evidence>
<dbReference type="EC" id="2.7.13.3" evidence="2"/>
<keyword evidence="6" id="KW-0902">Two-component regulatory system</keyword>
<dbReference type="Pfam" id="PF00989">
    <property type="entry name" value="PAS"/>
    <property type="match status" value="1"/>
</dbReference>
<dbReference type="InterPro" id="IPR013767">
    <property type="entry name" value="PAS_fold"/>
</dbReference>
<dbReference type="Gene3D" id="3.30.450.20">
    <property type="entry name" value="PAS domain"/>
    <property type="match status" value="1"/>
</dbReference>
<dbReference type="NCBIfam" id="TIGR00229">
    <property type="entry name" value="sensory_box"/>
    <property type="match status" value="1"/>
</dbReference>
<dbReference type="InterPro" id="IPR050736">
    <property type="entry name" value="Sensor_HK_Regulatory"/>
</dbReference>
<comment type="catalytic activity">
    <reaction evidence="1">
        <text>ATP + protein L-histidine = ADP + protein N-phospho-L-histidine.</text>
        <dbReference type="EC" id="2.7.13.3"/>
    </reaction>
</comment>
<evidence type="ECO:0000256" key="6">
    <source>
        <dbReference type="ARBA" id="ARBA00023012"/>
    </source>
</evidence>
<evidence type="ECO:0000259" key="9">
    <source>
        <dbReference type="PROSITE" id="PS50112"/>
    </source>
</evidence>
<dbReference type="Gene3D" id="3.30.565.10">
    <property type="entry name" value="Histidine kinase-like ATPase, C-terminal domain"/>
    <property type="match status" value="1"/>
</dbReference>
<dbReference type="InterPro" id="IPR036890">
    <property type="entry name" value="HATPase_C_sf"/>
</dbReference>
<dbReference type="SUPFAM" id="SSF47384">
    <property type="entry name" value="Homodimeric domain of signal transducing histidine kinase"/>
    <property type="match status" value="1"/>
</dbReference>
<proteinExistence type="predicted"/>
<dbReference type="SMART" id="SM00091">
    <property type="entry name" value="PAS"/>
    <property type="match status" value="1"/>
</dbReference>
<dbReference type="PANTHER" id="PTHR43711:SF1">
    <property type="entry name" value="HISTIDINE KINASE 1"/>
    <property type="match status" value="1"/>
</dbReference>
<protein>
    <recommendedName>
        <fullName evidence="2">histidine kinase</fullName>
        <ecNumber evidence="2">2.7.13.3</ecNumber>
    </recommendedName>
</protein>
<evidence type="ECO:0000313" key="10">
    <source>
        <dbReference type="EMBL" id="OGL45622.1"/>
    </source>
</evidence>
<dbReference type="FunFam" id="3.30.565.10:FF:000006">
    <property type="entry name" value="Sensor histidine kinase WalK"/>
    <property type="match status" value="1"/>
</dbReference>
<evidence type="ECO:0000313" key="11">
    <source>
        <dbReference type="Proteomes" id="UP000178435"/>
    </source>
</evidence>
<evidence type="ECO:0000256" key="1">
    <source>
        <dbReference type="ARBA" id="ARBA00000085"/>
    </source>
</evidence>
<dbReference type="CDD" id="cd00082">
    <property type="entry name" value="HisKA"/>
    <property type="match status" value="1"/>
</dbReference>
<dbReference type="SMART" id="SM00388">
    <property type="entry name" value="HisKA"/>
    <property type="match status" value="1"/>
</dbReference>
<dbReference type="EMBL" id="MGDF01000085">
    <property type="protein sequence ID" value="OGL45622.1"/>
    <property type="molecule type" value="Genomic_DNA"/>
</dbReference>
<gene>
    <name evidence="10" type="ORF">A2149_07245</name>
</gene>
<accession>A0A1F7RVQ1</accession>
<keyword evidence="3" id="KW-0597">Phosphoprotein</keyword>